<keyword evidence="3" id="KW-1185">Reference proteome</keyword>
<feature type="domain" description="AB hydrolase-1" evidence="1">
    <location>
        <begin position="120"/>
        <end position="185"/>
    </location>
</feature>
<dbReference type="InterPro" id="IPR052897">
    <property type="entry name" value="Sec-Metab_Biosynth_Hydrolase"/>
</dbReference>
<dbReference type="RefSeq" id="WP_100362899.1">
    <property type="nucleotide sequence ID" value="NZ_PGFF01000001.1"/>
</dbReference>
<dbReference type="AlphaFoldDB" id="A0A2M9CF47"/>
<proteinExistence type="predicted"/>
<dbReference type="EMBL" id="PGFF01000001">
    <property type="protein sequence ID" value="PJJ70482.1"/>
    <property type="molecule type" value="Genomic_DNA"/>
</dbReference>
<organism evidence="2 3">
    <name type="scientific">Diaminobutyricimonas aerilata</name>
    <dbReference type="NCBI Taxonomy" id="1162967"/>
    <lineage>
        <taxon>Bacteria</taxon>
        <taxon>Bacillati</taxon>
        <taxon>Actinomycetota</taxon>
        <taxon>Actinomycetes</taxon>
        <taxon>Micrococcales</taxon>
        <taxon>Microbacteriaceae</taxon>
        <taxon>Diaminobutyricimonas</taxon>
    </lineage>
</organism>
<dbReference type="OrthoDB" id="9814966at2"/>
<feature type="domain" description="AB hydrolase-1" evidence="1">
    <location>
        <begin position="8"/>
        <end position="110"/>
    </location>
</feature>
<evidence type="ECO:0000313" key="3">
    <source>
        <dbReference type="Proteomes" id="UP000228758"/>
    </source>
</evidence>
<dbReference type="InterPro" id="IPR029058">
    <property type="entry name" value="AB_hydrolase_fold"/>
</dbReference>
<sequence length="194" mass="20030">MGSSTITVVLVHGATSDTSNWDAVIERLARDGVRAVAAASRMHGLSDDGAHVADLVRRVDGPVVLVGHSYGGMVITQAATDAGDVEALVYVAAIAPDTGESWAELVALPPEGTVGAIPEHVLRDPLPTTTPGWRTLPSWFVYGDADRILPPSAVAFTAERAGARGTTLVEGASHALHVSRPDVVTRTIVAAIAG</sequence>
<comment type="caution">
    <text evidence="2">The sequence shown here is derived from an EMBL/GenBank/DDBJ whole genome shotgun (WGS) entry which is preliminary data.</text>
</comment>
<dbReference type="GO" id="GO:0003824">
    <property type="term" value="F:catalytic activity"/>
    <property type="evidence" value="ECO:0007669"/>
    <property type="project" value="UniProtKB-ARBA"/>
</dbReference>
<dbReference type="InterPro" id="IPR000073">
    <property type="entry name" value="AB_hydrolase_1"/>
</dbReference>
<dbReference type="SUPFAM" id="SSF53474">
    <property type="entry name" value="alpha/beta-Hydrolases"/>
    <property type="match status" value="1"/>
</dbReference>
<dbReference type="PANTHER" id="PTHR37017:SF11">
    <property type="entry name" value="ESTERASE_LIPASE_THIOESTERASE DOMAIN-CONTAINING PROTEIN"/>
    <property type="match status" value="1"/>
</dbReference>
<protein>
    <submittedName>
        <fullName evidence="2">Pimeloyl-ACP methyl ester carboxylesterase</fullName>
    </submittedName>
</protein>
<dbReference type="Proteomes" id="UP000228758">
    <property type="component" value="Unassembled WGS sequence"/>
</dbReference>
<reference evidence="2 3" key="1">
    <citation type="submission" date="2017-11" db="EMBL/GenBank/DDBJ databases">
        <title>Genomic Encyclopedia of Archaeal and Bacterial Type Strains, Phase II (KMG-II): From Individual Species to Whole Genera.</title>
        <authorList>
            <person name="Goeker M."/>
        </authorList>
    </citation>
    <scope>NUCLEOTIDE SEQUENCE [LARGE SCALE GENOMIC DNA]</scope>
    <source>
        <strain evidence="2 3">DSM 27393</strain>
    </source>
</reference>
<accession>A0A2M9CF47</accession>
<dbReference type="PANTHER" id="PTHR37017">
    <property type="entry name" value="AB HYDROLASE-1 DOMAIN-CONTAINING PROTEIN-RELATED"/>
    <property type="match status" value="1"/>
</dbReference>
<evidence type="ECO:0000259" key="1">
    <source>
        <dbReference type="Pfam" id="PF12697"/>
    </source>
</evidence>
<dbReference type="Pfam" id="PF12697">
    <property type="entry name" value="Abhydrolase_6"/>
    <property type="match status" value="2"/>
</dbReference>
<gene>
    <name evidence="2" type="ORF">CLV46_0003</name>
</gene>
<name>A0A2M9CF47_9MICO</name>
<dbReference type="Gene3D" id="3.40.50.1820">
    <property type="entry name" value="alpha/beta hydrolase"/>
    <property type="match status" value="2"/>
</dbReference>
<evidence type="ECO:0000313" key="2">
    <source>
        <dbReference type="EMBL" id="PJJ70482.1"/>
    </source>
</evidence>